<dbReference type="EMBL" id="CP139960">
    <property type="protein sequence ID" value="WQD36965.1"/>
    <property type="molecule type" value="Genomic_DNA"/>
</dbReference>
<keyword evidence="1" id="KW-0732">Signal</keyword>
<evidence type="ECO:0000256" key="1">
    <source>
        <dbReference type="SAM" id="SignalP"/>
    </source>
</evidence>
<evidence type="ECO:0000259" key="2">
    <source>
        <dbReference type="Pfam" id="PF00675"/>
    </source>
</evidence>
<evidence type="ECO:0000313" key="5">
    <source>
        <dbReference type="Proteomes" id="UP001325680"/>
    </source>
</evidence>
<dbReference type="PANTHER" id="PTHR11851">
    <property type="entry name" value="METALLOPROTEASE"/>
    <property type="match status" value="1"/>
</dbReference>
<feature type="signal peptide" evidence="1">
    <location>
        <begin position="1"/>
        <end position="19"/>
    </location>
</feature>
<proteinExistence type="predicted"/>
<dbReference type="Proteomes" id="UP001325680">
    <property type="component" value="Chromosome"/>
</dbReference>
<evidence type="ECO:0000313" key="4">
    <source>
        <dbReference type="EMBL" id="WQD36965.1"/>
    </source>
</evidence>
<feature type="chain" id="PRO_5047156597" evidence="1">
    <location>
        <begin position="20"/>
        <end position="692"/>
    </location>
</feature>
<dbReference type="InterPro" id="IPR050361">
    <property type="entry name" value="MPP/UQCRC_Complex"/>
</dbReference>
<gene>
    <name evidence="4" type="ORF">U0035_14930</name>
</gene>
<keyword evidence="5" id="KW-1185">Reference proteome</keyword>
<dbReference type="RefSeq" id="WP_114791935.1">
    <property type="nucleotide sequence ID" value="NZ_CP139960.1"/>
</dbReference>
<reference evidence="4 5" key="1">
    <citation type="submission" date="2023-12" db="EMBL/GenBank/DDBJ databases">
        <title>Genome sequencing and assembly of bacterial species from a model synthetic community.</title>
        <authorList>
            <person name="Hogle S.L."/>
        </authorList>
    </citation>
    <scope>NUCLEOTIDE SEQUENCE [LARGE SCALE GENOMIC DNA]</scope>
    <source>
        <strain evidence="4 5">HAMBI_3031</strain>
    </source>
</reference>
<organism evidence="4 5">
    <name type="scientific">Niabella yanshanensis</name>
    <dbReference type="NCBI Taxonomy" id="577386"/>
    <lineage>
        <taxon>Bacteria</taxon>
        <taxon>Pseudomonadati</taxon>
        <taxon>Bacteroidota</taxon>
        <taxon>Chitinophagia</taxon>
        <taxon>Chitinophagales</taxon>
        <taxon>Chitinophagaceae</taxon>
        <taxon>Niabella</taxon>
    </lineage>
</organism>
<dbReference type="Pfam" id="PF00675">
    <property type="entry name" value="Peptidase_M16"/>
    <property type="match status" value="1"/>
</dbReference>
<accession>A0ABZ0W128</accession>
<feature type="domain" description="Peptidase M16 N-terminal" evidence="2">
    <location>
        <begin position="52"/>
        <end position="185"/>
    </location>
</feature>
<dbReference type="SUPFAM" id="SSF63411">
    <property type="entry name" value="LuxS/MPP-like metallohydrolase"/>
    <property type="match status" value="2"/>
</dbReference>
<dbReference type="InterPro" id="IPR007863">
    <property type="entry name" value="Peptidase_M16_C"/>
</dbReference>
<evidence type="ECO:0000259" key="3">
    <source>
        <dbReference type="Pfam" id="PF05193"/>
    </source>
</evidence>
<dbReference type="Gene3D" id="3.30.830.10">
    <property type="entry name" value="Metalloenzyme, LuxS/M16 peptidase-like"/>
    <property type="match status" value="2"/>
</dbReference>
<dbReference type="Pfam" id="PF05193">
    <property type="entry name" value="Peptidase_M16_C"/>
    <property type="match status" value="1"/>
</dbReference>
<protein>
    <submittedName>
        <fullName evidence="4">Insulinase family protein</fullName>
    </submittedName>
</protein>
<dbReference type="InterPro" id="IPR011249">
    <property type="entry name" value="Metalloenz_LuxS/M16"/>
</dbReference>
<sequence length="692" mass="74672">MKRVFIASAALFFCTAVFAQTIDRSKKPKEGPAPVIKIADPAKFVLPNGMTVLVVENHKLPKITASLSTNRGDIVEGDKAGVIGLMGDMLNEGTKSLSKEAFDEKVEVMGASVSLNSGGGYVSALNRYFEPSLMLMADALRNPAFEKENFDKLKSQAVTNLKSQEKNAKSISARVVNAISYGKNTARGEFQTIQSTEAVTLDDIKSAYQKYLSPASSILTFVGDITPAQAKEYATRAFGSWSGKKIEIAKNTTVANPAKTEIDLIDVPSAVQSEISVANLINNPYSNPDHHALVLANHILGGGAESKLFMNLREKHGFTYGSYSNLPSDRYQTMFKAGASVRNDKVDSAVTEIIREINNMREGKITAEELATAKAVYNGVFAMRMENPQTTANYATTILINGLPNDFYRTYLQKINAVTVADIKRVAQKYLNSADTRIVVVGKASVVKDGLSKLGYPVKLYDIYATPVTEAAAAPSADVDKNISAQAVIDKYVAAIGGKDALSKVTSMSADITMNVSGQALGGVMKNAAPNKSLMQLSMGGMTVMKRVFDGKKGYQEQMGQKKELGADEVAAAGDTKGLFPQLYYNTDGFKLSAPAFEKVNGEDAYKIVVTKPSGKTETEYYSAKTGFLLKQEGKVKAAGQELEQTMEFSNYTPVGGIQLPASMTQSIMGQSFEITMKGYKLNEGVADTDFE</sequence>
<dbReference type="Gene3D" id="2.50.20.10">
    <property type="entry name" value="Lipoprotein localisation LolA/LolB/LppX"/>
    <property type="match status" value="1"/>
</dbReference>
<name>A0ABZ0W128_9BACT</name>
<dbReference type="InterPro" id="IPR011765">
    <property type="entry name" value="Pept_M16_N"/>
</dbReference>
<feature type="domain" description="Peptidase M16 C-terminal" evidence="3">
    <location>
        <begin position="199"/>
        <end position="375"/>
    </location>
</feature>